<dbReference type="PANTHER" id="PTHR18964">
    <property type="entry name" value="ROK (REPRESSOR, ORF, KINASE) FAMILY"/>
    <property type="match status" value="1"/>
</dbReference>
<dbReference type="SUPFAM" id="SSF53067">
    <property type="entry name" value="Actin-like ATPase domain"/>
    <property type="match status" value="1"/>
</dbReference>
<dbReference type="Gene3D" id="3.30.420.40">
    <property type="match status" value="2"/>
</dbReference>
<dbReference type="RefSeq" id="WP_253776518.1">
    <property type="nucleotide sequence ID" value="NZ_JAMTCK010000014.1"/>
</dbReference>
<dbReference type="PANTHER" id="PTHR18964:SF173">
    <property type="entry name" value="GLUCOKINASE"/>
    <property type="match status" value="1"/>
</dbReference>
<dbReference type="GO" id="GO:0016301">
    <property type="term" value="F:kinase activity"/>
    <property type="evidence" value="ECO:0007669"/>
    <property type="project" value="UniProtKB-KW"/>
</dbReference>
<evidence type="ECO:0000313" key="2">
    <source>
        <dbReference type="EMBL" id="MCP2168562.1"/>
    </source>
</evidence>
<dbReference type="EMBL" id="JAMTCK010000014">
    <property type="protein sequence ID" value="MCP2168562.1"/>
    <property type="molecule type" value="Genomic_DNA"/>
</dbReference>
<dbReference type="InterPro" id="IPR043129">
    <property type="entry name" value="ATPase_NBD"/>
</dbReference>
<keyword evidence="2" id="KW-0418">Kinase</keyword>
<comment type="similarity">
    <text evidence="1">Belongs to the ROK (NagC/XylR) family.</text>
</comment>
<evidence type="ECO:0000256" key="1">
    <source>
        <dbReference type="ARBA" id="ARBA00006479"/>
    </source>
</evidence>
<keyword evidence="3" id="KW-1185">Reference proteome</keyword>
<dbReference type="Proteomes" id="UP001206128">
    <property type="component" value="Unassembled WGS sequence"/>
</dbReference>
<protein>
    <submittedName>
        <fullName evidence="2">Sugar kinase of the NBD/HSP70 family, may containing an N-terminal HTH domain</fullName>
    </submittedName>
</protein>
<accession>A0AAE3KJ13</accession>
<keyword evidence="2" id="KW-0808">Transferase</keyword>
<dbReference type="AlphaFoldDB" id="A0AAE3KJ13"/>
<reference evidence="2" key="1">
    <citation type="submission" date="2022-06" db="EMBL/GenBank/DDBJ databases">
        <title>Genomic Encyclopedia of Archaeal and Bacterial Type Strains, Phase II (KMG-II): from individual species to whole genera.</title>
        <authorList>
            <person name="Goeker M."/>
        </authorList>
    </citation>
    <scope>NUCLEOTIDE SEQUENCE</scope>
    <source>
        <strain evidence="2">DSM 43935</strain>
    </source>
</reference>
<dbReference type="InterPro" id="IPR036388">
    <property type="entry name" value="WH-like_DNA-bd_sf"/>
</dbReference>
<dbReference type="Pfam" id="PF00480">
    <property type="entry name" value="ROK"/>
    <property type="match status" value="1"/>
</dbReference>
<organism evidence="2 3">
    <name type="scientific">Goodfellowiella coeruleoviolacea</name>
    <dbReference type="NCBI Taxonomy" id="334858"/>
    <lineage>
        <taxon>Bacteria</taxon>
        <taxon>Bacillati</taxon>
        <taxon>Actinomycetota</taxon>
        <taxon>Actinomycetes</taxon>
        <taxon>Pseudonocardiales</taxon>
        <taxon>Pseudonocardiaceae</taxon>
        <taxon>Goodfellowiella</taxon>
    </lineage>
</organism>
<dbReference type="InterPro" id="IPR000600">
    <property type="entry name" value="ROK"/>
</dbReference>
<dbReference type="SUPFAM" id="SSF46785">
    <property type="entry name" value="Winged helix' DNA-binding domain"/>
    <property type="match status" value="1"/>
</dbReference>
<name>A0AAE3KJ13_9PSEU</name>
<proteinExistence type="inferred from homology"/>
<dbReference type="Gene3D" id="1.10.10.10">
    <property type="entry name" value="Winged helix-like DNA-binding domain superfamily/Winged helix DNA-binding domain"/>
    <property type="match status" value="1"/>
</dbReference>
<sequence>MRVGRAESGRVPATTPGHLLALIRSRPVWTRQELLDATGMSRPTLLARLAALVSAGLVYESGSASSTGGRPAQLIRFDDRELLVLTLDIGQTRAAVSVTDIHGRELACARRPVNAFEDAPDDLLGPLLAEGERLLAETGRGRLVGVGMSLPAPIRPDTGLPHTVWTMPRWRDYPIPQRIAALWDVPLVLENDARAMALGEAGVDDANTLLAVKWSSGIGAGLVIGGECLVGEDGAAGDIGHLRVGRGTRRCRCGQRGCLAAYASGYALVTSLRLRSVDELAERARARDERVCAALSEAAELVGVALASMITMVNPGVLVLNGTIGVLPGIVTRVGRTLRATALSRSTENLRVVSSGLGERAVTTGLAQLVANRVLHPDAVDESLAAGSPPAHG</sequence>
<dbReference type="InterPro" id="IPR036390">
    <property type="entry name" value="WH_DNA-bd_sf"/>
</dbReference>
<evidence type="ECO:0000313" key="3">
    <source>
        <dbReference type="Proteomes" id="UP001206128"/>
    </source>
</evidence>
<comment type="caution">
    <text evidence="2">The sequence shown here is derived from an EMBL/GenBank/DDBJ whole genome shotgun (WGS) entry which is preliminary data.</text>
</comment>
<gene>
    <name evidence="2" type="ORF">LX83_005440</name>
</gene>